<keyword evidence="11" id="KW-1185">Reference proteome</keyword>
<dbReference type="PANTHER" id="PTHR12428:SF34">
    <property type="entry name" value="MITOCHONDRIAL INNER MEMBRANE PROTEIN OXA1-LIKE"/>
    <property type="match status" value="1"/>
</dbReference>
<accession>A0AAW1J6W5</accession>
<dbReference type="GO" id="GO:0005743">
    <property type="term" value="C:mitochondrial inner membrane"/>
    <property type="evidence" value="ECO:0007669"/>
    <property type="project" value="TreeGrafter"/>
</dbReference>
<comment type="similarity">
    <text evidence="6">Belongs to the OXA1/ALB3/YidC family.</text>
</comment>
<dbReference type="InterPro" id="IPR001708">
    <property type="entry name" value="YidC/ALB3/OXA1/COX18"/>
</dbReference>
<keyword evidence="4 8" id="KW-1133">Transmembrane helix</keyword>
<feature type="transmembrane region" description="Helical" evidence="8">
    <location>
        <begin position="304"/>
        <end position="325"/>
    </location>
</feature>
<feature type="transmembrane region" description="Helical" evidence="8">
    <location>
        <begin position="264"/>
        <end position="283"/>
    </location>
</feature>
<feature type="domain" description="Membrane insertase YidC/Oxa/ALB C-terminal" evidence="9">
    <location>
        <begin position="146"/>
        <end position="332"/>
    </location>
</feature>
<dbReference type="GO" id="GO:0032977">
    <property type="term" value="F:membrane insertase activity"/>
    <property type="evidence" value="ECO:0007669"/>
    <property type="project" value="InterPro"/>
</dbReference>
<keyword evidence="3 6" id="KW-0812">Transmembrane</keyword>
<evidence type="ECO:0000256" key="2">
    <source>
        <dbReference type="ARBA" id="ARBA00010583"/>
    </source>
</evidence>
<evidence type="ECO:0000256" key="6">
    <source>
        <dbReference type="RuleBase" id="RU003945"/>
    </source>
</evidence>
<feature type="transmembrane region" description="Helical" evidence="8">
    <location>
        <begin position="224"/>
        <end position="242"/>
    </location>
</feature>
<evidence type="ECO:0000256" key="3">
    <source>
        <dbReference type="ARBA" id="ARBA00022692"/>
    </source>
</evidence>
<name>A0AAW1J6W5_SAPOF</name>
<dbReference type="InterPro" id="IPR028055">
    <property type="entry name" value="YidC/Oxa/ALB_C"/>
</dbReference>
<dbReference type="Pfam" id="PF02096">
    <property type="entry name" value="60KD_IMP"/>
    <property type="match status" value="1"/>
</dbReference>
<reference evidence="10 11" key="1">
    <citation type="submission" date="2024-03" db="EMBL/GenBank/DDBJ databases">
        <title>WGS assembly of Saponaria officinalis var. Norfolk2.</title>
        <authorList>
            <person name="Jenkins J."/>
            <person name="Shu S."/>
            <person name="Grimwood J."/>
            <person name="Barry K."/>
            <person name="Goodstein D."/>
            <person name="Schmutz J."/>
            <person name="Leebens-Mack J."/>
            <person name="Osbourn A."/>
        </authorList>
    </citation>
    <scope>NUCLEOTIDE SEQUENCE [LARGE SCALE GENOMIC DNA]</scope>
    <source>
        <strain evidence="11">cv. Norfolk2</strain>
        <strain evidence="10">JIC</strain>
        <tissue evidence="10">Leaf</tissue>
    </source>
</reference>
<keyword evidence="5 8" id="KW-0472">Membrane</keyword>
<evidence type="ECO:0000256" key="4">
    <source>
        <dbReference type="ARBA" id="ARBA00022989"/>
    </source>
</evidence>
<dbReference type="GO" id="GO:0032979">
    <property type="term" value="P:protein insertion into mitochondrial inner membrane from matrix"/>
    <property type="evidence" value="ECO:0007669"/>
    <property type="project" value="TreeGrafter"/>
</dbReference>
<dbReference type="Proteomes" id="UP001443914">
    <property type="component" value="Unassembled WGS sequence"/>
</dbReference>
<evidence type="ECO:0000259" key="9">
    <source>
        <dbReference type="Pfam" id="PF02096"/>
    </source>
</evidence>
<comment type="similarity">
    <text evidence="2">Belongs to the OXA1/ALB3/YidC (TC 2.A.9.2) family.</text>
</comment>
<evidence type="ECO:0000256" key="1">
    <source>
        <dbReference type="ARBA" id="ARBA00004141"/>
    </source>
</evidence>
<dbReference type="NCBIfam" id="TIGR03592">
    <property type="entry name" value="yidC_oxa1_cterm"/>
    <property type="match status" value="1"/>
</dbReference>
<organism evidence="10 11">
    <name type="scientific">Saponaria officinalis</name>
    <name type="common">Common soapwort</name>
    <name type="synonym">Lychnis saponaria</name>
    <dbReference type="NCBI Taxonomy" id="3572"/>
    <lineage>
        <taxon>Eukaryota</taxon>
        <taxon>Viridiplantae</taxon>
        <taxon>Streptophyta</taxon>
        <taxon>Embryophyta</taxon>
        <taxon>Tracheophyta</taxon>
        <taxon>Spermatophyta</taxon>
        <taxon>Magnoliopsida</taxon>
        <taxon>eudicotyledons</taxon>
        <taxon>Gunneridae</taxon>
        <taxon>Pentapetalae</taxon>
        <taxon>Caryophyllales</taxon>
        <taxon>Caryophyllaceae</taxon>
        <taxon>Caryophylleae</taxon>
        <taxon>Saponaria</taxon>
    </lineage>
</organism>
<comment type="subcellular location">
    <subcellularLocation>
        <location evidence="1 6">Membrane</location>
        <topology evidence="1 6">Multi-pass membrane protein</topology>
    </subcellularLocation>
</comment>
<proteinExistence type="inferred from homology"/>
<comment type="caution">
    <text evidence="10">The sequence shown here is derived from an EMBL/GenBank/DDBJ whole genome shotgun (WGS) entry which is preliminary data.</text>
</comment>
<dbReference type="EMBL" id="JBDFQZ010000008">
    <property type="protein sequence ID" value="KAK9698461.1"/>
    <property type="molecule type" value="Genomic_DNA"/>
</dbReference>
<evidence type="ECO:0000256" key="8">
    <source>
        <dbReference type="SAM" id="Phobius"/>
    </source>
</evidence>
<dbReference type="CDD" id="cd20069">
    <property type="entry name" value="5TM_Oxa1-like"/>
    <property type="match status" value="1"/>
</dbReference>
<evidence type="ECO:0000256" key="5">
    <source>
        <dbReference type="ARBA" id="ARBA00023136"/>
    </source>
</evidence>
<feature type="compositionally biased region" description="Low complexity" evidence="7">
    <location>
        <begin position="397"/>
        <end position="408"/>
    </location>
</feature>
<sequence length="427" mass="46985">MAYRRTLSTRATLFARRFNPSFTYFSHHPHDNDKLNDDPGYRHMHDFPIQNRSSTTTYLNQFWGIHHRSTVLGGFGAHRYMSTSIGEVADKAEFLSDVSGVIPVEVIASQSPVLSEVAVAAADSAIPVAALQYVIDGVHSFTGLSWAASIALTTLMIRGATVPFLINQLKSTYKLSIMRPRLEEIKEEMEAKGNDPTAMQEGKQKMNALFREYGVTPFTPLKGMLIQGPIFISFFLAISNMAEKVPSFKNGGAFWFTDLTTPDAMYIFPVLTALSFLITVEFNMQEGLEGNPIAGTMKKFSRGLAVLTVPFTMSFPKAIFCYWITSNIFSFAYGSVLKLPGVKKTLGIPEMPVAPPTKTKPGTQSGFSLLQALKQAVASDTSVAAEQPKPAVNGKTSSLSSPSSAVLSQRLKSLERQVKQRKKNSRR</sequence>
<evidence type="ECO:0000256" key="7">
    <source>
        <dbReference type="SAM" id="MobiDB-lite"/>
    </source>
</evidence>
<evidence type="ECO:0000313" key="10">
    <source>
        <dbReference type="EMBL" id="KAK9698461.1"/>
    </source>
</evidence>
<protein>
    <recommendedName>
        <fullName evidence="9">Membrane insertase YidC/Oxa/ALB C-terminal domain-containing protein</fullName>
    </recommendedName>
</protein>
<dbReference type="PANTHER" id="PTHR12428">
    <property type="entry name" value="OXA1"/>
    <property type="match status" value="1"/>
</dbReference>
<dbReference type="EMBL" id="JBDFQZ010000008">
    <property type="protein sequence ID" value="KAK9698462.1"/>
    <property type="molecule type" value="Genomic_DNA"/>
</dbReference>
<feature type="region of interest" description="Disordered" evidence="7">
    <location>
        <begin position="381"/>
        <end position="427"/>
    </location>
</feature>
<gene>
    <name evidence="10" type="ORF">RND81_08G105900</name>
</gene>
<dbReference type="AlphaFoldDB" id="A0AAW1J6W5"/>
<evidence type="ECO:0000313" key="11">
    <source>
        <dbReference type="Proteomes" id="UP001443914"/>
    </source>
</evidence>